<dbReference type="AlphaFoldDB" id="A0AA36HTJ0"/>
<name>A0AA36HTJ0_9DINO</name>
<feature type="chain" id="PRO_5041413531" description="VWFD domain-containing protein" evidence="2">
    <location>
        <begin position="16"/>
        <end position="364"/>
    </location>
</feature>
<feature type="signal peptide" evidence="2">
    <location>
        <begin position="1"/>
        <end position="15"/>
    </location>
</feature>
<feature type="compositionally biased region" description="Low complexity" evidence="1">
    <location>
        <begin position="76"/>
        <end position="90"/>
    </location>
</feature>
<keyword evidence="2" id="KW-0732">Signal</keyword>
<evidence type="ECO:0000256" key="2">
    <source>
        <dbReference type="SAM" id="SignalP"/>
    </source>
</evidence>
<protein>
    <recommendedName>
        <fullName evidence="5">VWFD domain-containing protein</fullName>
    </recommendedName>
</protein>
<dbReference type="InterPro" id="IPR018883">
    <property type="entry name" value="Delta_CA"/>
</dbReference>
<gene>
    <name evidence="3" type="ORF">EVOR1521_LOCUS3636</name>
</gene>
<dbReference type="Pfam" id="PF10563">
    <property type="entry name" value="CA_like"/>
    <property type="match status" value="1"/>
</dbReference>
<evidence type="ECO:0000313" key="4">
    <source>
        <dbReference type="Proteomes" id="UP001178507"/>
    </source>
</evidence>
<comment type="caution">
    <text evidence="3">The sequence shown here is derived from an EMBL/GenBank/DDBJ whole genome shotgun (WGS) entry which is preliminary data.</text>
</comment>
<evidence type="ECO:0008006" key="5">
    <source>
        <dbReference type="Google" id="ProtNLM"/>
    </source>
</evidence>
<keyword evidence="4" id="KW-1185">Reference proteome</keyword>
<feature type="compositionally biased region" description="Basic and acidic residues" evidence="1">
    <location>
        <begin position="34"/>
        <end position="60"/>
    </location>
</feature>
<evidence type="ECO:0000313" key="3">
    <source>
        <dbReference type="EMBL" id="CAJ1373953.1"/>
    </source>
</evidence>
<feature type="region of interest" description="Disordered" evidence="1">
    <location>
        <begin position="34"/>
        <end position="106"/>
    </location>
</feature>
<reference evidence="3" key="1">
    <citation type="submission" date="2023-08" db="EMBL/GenBank/DDBJ databases">
        <authorList>
            <person name="Chen Y."/>
            <person name="Shah S."/>
            <person name="Dougan E. K."/>
            <person name="Thang M."/>
            <person name="Chan C."/>
        </authorList>
    </citation>
    <scope>NUCLEOTIDE SEQUENCE</scope>
</reference>
<dbReference type="Proteomes" id="UP001178507">
    <property type="component" value="Unassembled WGS sequence"/>
</dbReference>
<organism evidence="3 4">
    <name type="scientific">Effrenium voratum</name>
    <dbReference type="NCBI Taxonomy" id="2562239"/>
    <lineage>
        <taxon>Eukaryota</taxon>
        <taxon>Sar</taxon>
        <taxon>Alveolata</taxon>
        <taxon>Dinophyceae</taxon>
        <taxon>Suessiales</taxon>
        <taxon>Symbiodiniaceae</taxon>
        <taxon>Effrenium</taxon>
    </lineage>
</organism>
<accession>A0AA36HTJ0</accession>
<proteinExistence type="predicted"/>
<sequence length="364" mass="39709">MARLLFALTLAAAVADECPLEGCEEAGLMQLQGKKENVVHEADQDRPRRDRRDSRYESYHHYKQYSYGPSPPTRQSTTSEPADPSTTTATPAPPPPLKCEDAEPQAPRNVSCGFVGEKKARVKPLDSDSVIKFIQCNLHFHLGAEHLSAGEYDLDSPPPGTEKASTVTPGKFCSVCDIPPVQLEPYEFEYCKNVSVGNTYEFHWVFSTGAPLVGLRDDGEEGQLGITDGLGGALNRTNNPKVIVRGQACRIINNASLDTEAKIEADYADFLTQWRTPPAGQGVRYMGSTTGDAFNDEVCSPIEVNWHVDTKCCTLSAQAFDRTCKAMYDEGLRDDLKPKGSRAPVSAANSAKVVFPLSEPTCSN</sequence>
<dbReference type="EMBL" id="CAUJNA010000224">
    <property type="protein sequence ID" value="CAJ1373953.1"/>
    <property type="molecule type" value="Genomic_DNA"/>
</dbReference>
<evidence type="ECO:0000256" key="1">
    <source>
        <dbReference type="SAM" id="MobiDB-lite"/>
    </source>
</evidence>